<evidence type="ECO:0000256" key="5">
    <source>
        <dbReference type="PROSITE-ProRule" id="PRU10007"/>
    </source>
</evidence>
<evidence type="ECO:0000256" key="6">
    <source>
        <dbReference type="RuleBase" id="RU003345"/>
    </source>
</evidence>
<dbReference type="InterPro" id="IPR015590">
    <property type="entry name" value="Aldehyde_DH_dom"/>
</dbReference>
<dbReference type="Gene3D" id="3.40.605.10">
    <property type="entry name" value="Aldehyde Dehydrogenase, Chain A, domain 1"/>
    <property type="match status" value="1"/>
</dbReference>
<feature type="active site" evidence="5">
    <location>
        <position position="256"/>
    </location>
</feature>
<feature type="domain" description="Aldehyde dehydrogenase" evidence="7">
    <location>
        <begin position="13"/>
        <end position="489"/>
    </location>
</feature>
<sequence>MAFKNQLFIDGKWVDPVLKGTFENKNPSNDSVLCNVANGTKEDIEIAVAAARRCLESENWGYKSTGAQRAVILRKLGEIISSRQEEIAQLDSIDQGKPMREARADLADSIAACSHFADLAEKQDQHQNEVIDNGTEGAFITTIVLEPIGVIGAITPWNYPFLMSIWKVIPCIAAGCTMVLKPSELAPLSSLLLGELCFEAGLPAGALNVVTGLGPDAGAPLSNHTGIDKLSFTGSQATGSRIMAAAAAGPRAVSMELGGKSPLIVFEDADINGAVDWIITGILWNSGQVCSATSRVLVHSSIREALLARLVDRVKEIKIGDQQSAEFLEHKGPSMGPVVSKPQFDKIWAAIDEAKAEGHKLLFGGDRASVAHLGAGYYIPPTIFVDTPTTSKVWNEEIFGPVLCIREFSTEEEAVCVANDSEYGLAGAVFSADAARCDRIARNLRVGILWKNCCQPAFIQAPWGGVKRSGFGRELGRWGMEEFTAVKQVTGCASGYSWELY</sequence>
<dbReference type="PROSITE" id="PS00070">
    <property type="entry name" value="ALDEHYDE_DEHYDR_CYS"/>
    <property type="match status" value="1"/>
</dbReference>
<dbReference type="SUPFAM" id="SSF53720">
    <property type="entry name" value="ALDH-like"/>
    <property type="match status" value="1"/>
</dbReference>
<dbReference type="GO" id="GO:0016620">
    <property type="term" value="F:oxidoreductase activity, acting on the aldehyde or oxo group of donors, NAD or NADP as acceptor"/>
    <property type="evidence" value="ECO:0007669"/>
    <property type="project" value="InterPro"/>
</dbReference>
<dbReference type="EMBL" id="HBIC01032633">
    <property type="protein sequence ID" value="CAE0287759.1"/>
    <property type="molecule type" value="Transcribed_RNA"/>
</dbReference>
<evidence type="ECO:0000259" key="7">
    <source>
        <dbReference type="Pfam" id="PF00171"/>
    </source>
</evidence>
<evidence type="ECO:0000256" key="1">
    <source>
        <dbReference type="ARBA" id="ARBA00009986"/>
    </source>
</evidence>
<keyword evidence="2 6" id="KW-0560">Oxidoreductase</keyword>
<dbReference type="AlphaFoldDB" id="A0A7S3M7M9"/>
<dbReference type="PANTHER" id="PTHR43860:SF2">
    <property type="entry name" value="BETAINE ALDEHYDE DEHYDROGENASE-RELATED"/>
    <property type="match status" value="1"/>
</dbReference>
<dbReference type="FunFam" id="3.40.309.10:FF:000012">
    <property type="entry name" value="Betaine aldehyde dehydrogenase"/>
    <property type="match status" value="1"/>
</dbReference>
<dbReference type="PROSITE" id="PS00687">
    <property type="entry name" value="ALDEHYDE_DEHYDR_GLU"/>
    <property type="match status" value="1"/>
</dbReference>
<dbReference type="InterPro" id="IPR016160">
    <property type="entry name" value="Ald_DH_CS_CYS"/>
</dbReference>
<dbReference type="InterPro" id="IPR016162">
    <property type="entry name" value="Ald_DH_N"/>
</dbReference>
<accession>A0A7S3M7M9</accession>
<comment type="similarity">
    <text evidence="1 6">Belongs to the aldehyde dehydrogenase family.</text>
</comment>
<comment type="pathway">
    <text evidence="4">Amine and polyamine biosynthesis; betaine biosynthesis via choline pathway; betaine from betaine aldehyde: step 1/1.</text>
</comment>
<evidence type="ECO:0000256" key="4">
    <source>
        <dbReference type="ARBA" id="ARBA00037921"/>
    </source>
</evidence>
<keyword evidence="3" id="KW-0520">NAD</keyword>
<proteinExistence type="inferred from homology"/>
<dbReference type="InterPro" id="IPR016161">
    <property type="entry name" value="Ald_DH/histidinol_DH"/>
</dbReference>
<dbReference type="InterPro" id="IPR029510">
    <property type="entry name" value="Ald_DH_CS_GLU"/>
</dbReference>
<reference evidence="8" key="1">
    <citation type="submission" date="2021-01" db="EMBL/GenBank/DDBJ databases">
        <authorList>
            <person name="Corre E."/>
            <person name="Pelletier E."/>
            <person name="Niang G."/>
            <person name="Scheremetjew M."/>
            <person name="Finn R."/>
            <person name="Kale V."/>
            <person name="Holt S."/>
            <person name="Cochrane G."/>
            <person name="Meng A."/>
            <person name="Brown T."/>
            <person name="Cohen L."/>
        </authorList>
    </citation>
    <scope>NUCLEOTIDE SEQUENCE</scope>
    <source>
        <strain evidence="8">CCAP 955/1</strain>
    </source>
</reference>
<dbReference type="InterPro" id="IPR016163">
    <property type="entry name" value="Ald_DH_C"/>
</dbReference>
<dbReference type="Gene3D" id="3.40.309.10">
    <property type="entry name" value="Aldehyde Dehydrogenase, Chain A, domain 2"/>
    <property type="match status" value="1"/>
</dbReference>
<gene>
    <name evidence="8" type="ORF">SELO1098_LOCUS16602</name>
</gene>
<evidence type="ECO:0000313" key="8">
    <source>
        <dbReference type="EMBL" id="CAE0287759.1"/>
    </source>
</evidence>
<organism evidence="8">
    <name type="scientific">Spumella elongata</name>
    <dbReference type="NCBI Taxonomy" id="89044"/>
    <lineage>
        <taxon>Eukaryota</taxon>
        <taxon>Sar</taxon>
        <taxon>Stramenopiles</taxon>
        <taxon>Ochrophyta</taxon>
        <taxon>Chrysophyceae</taxon>
        <taxon>Chromulinales</taxon>
        <taxon>Chromulinaceae</taxon>
        <taxon>Spumella</taxon>
    </lineage>
</organism>
<evidence type="ECO:0000256" key="3">
    <source>
        <dbReference type="ARBA" id="ARBA00023027"/>
    </source>
</evidence>
<dbReference type="Pfam" id="PF00171">
    <property type="entry name" value="Aldedh"/>
    <property type="match status" value="1"/>
</dbReference>
<dbReference type="PANTHER" id="PTHR43860">
    <property type="entry name" value="BETAINE ALDEHYDE DEHYDROGENASE"/>
    <property type="match status" value="1"/>
</dbReference>
<evidence type="ECO:0000256" key="2">
    <source>
        <dbReference type="ARBA" id="ARBA00023002"/>
    </source>
</evidence>
<name>A0A7S3M7M9_9STRA</name>
<protein>
    <recommendedName>
        <fullName evidence="7">Aldehyde dehydrogenase domain-containing protein</fullName>
    </recommendedName>
</protein>
<dbReference type="FunFam" id="3.40.605.10:FF:000007">
    <property type="entry name" value="NAD/NADP-dependent betaine aldehyde dehydrogenase"/>
    <property type="match status" value="1"/>
</dbReference>